<dbReference type="Proteomes" id="UP001362999">
    <property type="component" value="Unassembled WGS sequence"/>
</dbReference>
<dbReference type="AlphaFoldDB" id="A0AAV9ZAI4"/>
<protein>
    <submittedName>
        <fullName evidence="1">Uncharacterized protein</fullName>
    </submittedName>
</protein>
<organism evidence="1 2">
    <name type="scientific">Favolaschia claudopus</name>
    <dbReference type="NCBI Taxonomy" id="2862362"/>
    <lineage>
        <taxon>Eukaryota</taxon>
        <taxon>Fungi</taxon>
        <taxon>Dikarya</taxon>
        <taxon>Basidiomycota</taxon>
        <taxon>Agaricomycotina</taxon>
        <taxon>Agaricomycetes</taxon>
        <taxon>Agaricomycetidae</taxon>
        <taxon>Agaricales</taxon>
        <taxon>Marasmiineae</taxon>
        <taxon>Mycenaceae</taxon>
        <taxon>Favolaschia</taxon>
    </lineage>
</organism>
<name>A0AAV9ZAI4_9AGAR</name>
<gene>
    <name evidence="1" type="ORF">R3P38DRAFT_3128011</name>
</gene>
<evidence type="ECO:0000313" key="1">
    <source>
        <dbReference type="EMBL" id="KAK6975068.1"/>
    </source>
</evidence>
<dbReference type="EMBL" id="JAWWNJ010000175">
    <property type="protein sequence ID" value="KAK6975068.1"/>
    <property type="molecule type" value="Genomic_DNA"/>
</dbReference>
<proteinExistence type="predicted"/>
<comment type="caution">
    <text evidence="1">The sequence shown here is derived from an EMBL/GenBank/DDBJ whole genome shotgun (WGS) entry which is preliminary data.</text>
</comment>
<sequence>MLLLYIGTPRSQRLRSISLLHRAYTSSSRFYSSPSLKGTAAISGTFFVSTLNPAALQAFRVRFPHSIDRPSHSLVGRRYKQDRHLYYLRQNSGPHLSVFPPGSSGFLYFYRPQYSMPCEGGLRFRLADSPEDFESAQDLISPNGLPWQISLPQISCREHYHLRDQLLLESLVSRYQISRCRHLFRDVNQIFSHNLIFRLNQEFSVNFRALSLVVVGRDKIHRLVLPHLFDCQTDNVRWYPWAGSAIAHFEKSTNPQYEGKRVVHLRVVRIIVPVSPTYEDRTPTKVIAKPEEGQLLCREHRGNLQPWACDIDAKPGTSIAVGLSMLWDHDK</sequence>
<reference evidence="1 2" key="1">
    <citation type="journal article" date="2024" name="J Genomics">
        <title>Draft genome sequencing and assembly of Favolaschia claudopus CIRM-BRFM 2984 isolated from oak limbs.</title>
        <authorList>
            <person name="Navarro D."/>
            <person name="Drula E."/>
            <person name="Chaduli D."/>
            <person name="Cazenave R."/>
            <person name="Ahrendt S."/>
            <person name="Wang J."/>
            <person name="Lipzen A."/>
            <person name="Daum C."/>
            <person name="Barry K."/>
            <person name="Grigoriev I.V."/>
            <person name="Favel A."/>
            <person name="Rosso M.N."/>
            <person name="Martin F."/>
        </authorList>
    </citation>
    <scope>NUCLEOTIDE SEQUENCE [LARGE SCALE GENOMIC DNA]</scope>
    <source>
        <strain evidence="1 2">CIRM-BRFM 2984</strain>
    </source>
</reference>
<evidence type="ECO:0000313" key="2">
    <source>
        <dbReference type="Proteomes" id="UP001362999"/>
    </source>
</evidence>
<keyword evidence="2" id="KW-1185">Reference proteome</keyword>
<accession>A0AAV9ZAI4</accession>